<gene>
    <name evidence="1" type="ORF">H0264_35155</name>
</gene>
<dbReference type="KEGG" id="nhu:H0264_35155"/>
<evidence type="ECO:0008006" key="3">
    <source>
        <dbReference type="Google" id="ProtNLM"/>
    </source>
</evidence>
<sequence length="116" mass="13039">MPLVEVTYAPHVPDSTLRTLGDVLPHLVSLAVECPEEPYDGDLQPGDVEIRFRPLGPFDRSGMDAVIEIRSKFFESRAGNRQERIDLLHERIEDATSLENFGIYLSMPVAAWAQSE</sequence>
<protein>
    <recommendedName>
        <fullName evidence="3">5-carboxymethyl-2-hydroxymuconate isomerase</fullName>
    </recommendedName>
</protein>
<accession>A0A7D6V9W9</accession>
<dbReference type="EMBL" id="CP059399">
    <property type="protein sequence ID" value="QLY30314.1"/>
    <property type="molecule type" value="Genomic_DNA"/>
</dbReference>
<keyword evidence="2" id="KW-1185">Reference proteome</keyword>
<dbReference type="Proteomes" id="UP000515512">
    <property type="component" value="Chromosome"/>
</dbReference>
<dbReference type="RefSeq" id="WP_181581512.1">
    <property type="nucleotide sequence ID" value="NZ_CP059399.1"/>
</dbReference>
<evidence type="ECO:0000313" key="1">
    <source>
        <dbReference type="EMBL" id="QLY30314.1"/>
    </source>
</evidence>
<dbReference type="AlphaFoldDB" id="A0A7D6V9W9"/>
<reference evidence="1 2" key="1">
    <citation type="submission" date="2020-07" db="EMBL/GenBank/DDBJ databases">
        <authorList>
            <person name="Zhuang K."/>
            <person name="Ran Y."/>
        </authorList>
    </citation>
    <scope>NUCLEOTIDE SEQUENCE [LARGE SCALE GENOMIC DNA]</scope>
    <source>
        <strain evidence="1 2">WCH-YHL-001</strain>
    </source>
</reference>
<evidence type="ECO:0000313" key="2">
    <source>
        <dbReference type="Proteomes" id="UP000515512"/>
    </source>
</evidence>
<organism evidence="1 2">
    <name type="scientific">Nocardia huaxiensis</name>
    <dbReference type="NCBI Taxonomy" id="2755382"/>
    <lineage>
        <taxon>Bacteria</taxon>
        <taxon>Bacillati</taxon>
        <taxon>Actinomycetota</taxon>
        <taxon>Actinomycetes</taxon>
        <taxon>Mycobacteriales</taxon>
        <taxon>Nocardiaceae</taxon>
        <taxon>Nocardia</taxon>
    </lineage>
</organism>
<proteinExistence type="predicted"/>
<name>A0A7D6V9W9_9NOCA</name>